<dbReference type="GeneID" id="92037557"/>
<gene>
    <name evidence="1" type="ORF">PG997_000182</name>
</gene>
<evidence type="ECO:0000313" key="2">
    <source>
        <dbReference type="Proteomes" id="UP001433268"/>
    </source>
</evidence>
<evidence type="ECO:0000313" key="1">
    <source>
        <dbReference type="EMBL" id="KAK8093497.1"/>
    </source>
</evidence>
<proteinExistence type="predicted"/>
<organism evidence="1 2">
    <name type="scientific">Apiospora hydei</name>
    <dbReference type="NCBI Taxonomy" id="1337664"/>
    <lineage>
        <taxon>Eukaryota</taxon>
        <taxon>Fungi</taxon>
        <taxon>Dikarya</taxon>
        <taxon>Ascomycota</taxon>
        <taxon>Pezizomycotina</taxon>
        <taxon>Sordariomycetes</taxon>
        <taxon>Xylariomycetidae</taxon>
        <taxon>Amphisphaeriales</taxon>
        <taxon>Apiosporaceae</taxon>
        <taxon>Apiospora</taxon>
    </lineage>
</organism>
<accession>A0ABR1XA93</accession>
<protein>
    <submittedName>
        <fullName evidence="1">Uncharacterized protein</fullName>
    </submittedName>
</protein>
<comment type="caution">
    <text evidence="1">The sequence shown here is derived from an EMBL/GenBank/DDBJ whole genome shotgun (WGS) entry which is preliminary data.</text>
</comment>
<keyword evidence="2" id="KW-1185">Reference proteome</keyword>
<sequence length="114" mass="12717">MKENPLPVIAPDICADNPITDDEIATEKARDVLERLNEAVKAKDAGKLEQCFFPQQAYWRDQIALTWHLRTFSNSEAIAASLLETAALRGLEGDDFTIEGQAHFIPDLHPKSRG</sequence>
<dbReference type="RefSeq" id="XP_066674270.1">
    <property type="nucleotide sequence ID" value="XM_066804497.1"/>
</dbReference>
<reference evidence="1 2" key="1">
    <citation type="submission" date="2023-01" db="EMBL/GenBank/DDBJ databases">
        <title>Analysis of 21 Apiospora genomes using comparative genomics revels a genus with tremendous synthesis potential of carbohydrate active enzymes and secondary metabolites.</title>
        <authorList>
            <person name="Sorensen T."/>
        </authorList>
    </citation>
    <scope>NUCLEOTIDE SEQUENCE [LARGE SCALE GENOMIC DNA]</scope>
    <source>
        <strain evidence="1 2">CBS 114990</strain>
    </source>
</reference>
<dbReference type="EMBL" id="JAQQWN010000002">
    <property type="protein sequence ID" value="KAK8093497.1"/>
    <property type="molecule type" value="Genomic_DNA"/>
</dbReference>
<name>A0ABR1XA93_9PEZI</name>
<dbReference type="Proteomes" id="UP001433268">
    <property type="component" value="Unassembled WGS sequence"/>
</dbReference>